<evidence type="ECO:0000313" key="2">
    <source>
        <dbReference type="Proteomes" id="UP001371456"/>
    </source>
</evidence>
<dbReference type="EMBL" id="JBANQN010000002">
    <property type="protein sequence ID" value="KAK6797169.1"/>
    <property type="molecule type" value="Genomic_DNA"/>
</dbReference>
<protein>
    <submittedName>
        <fullName evidence="1">Uncharacterized protein</fullName>
    </submittedName>
</protein>
<proteinExistence type="predicted"/>
<keyword evidence="2" id="KW-1185">Reference proteome</keyword>
<gene>
    <name evidence="1" type="ORF">RDI58_004871</name>
</gene>
<organism evidence="1 2">
    <name type="scientific">Solanum bulbocastanum</name>
    <name type="common">Wild potato</name>
    <dbReference type="NCBI Taxonomy" id="147425"/>
    <lineage>
        <taxon>Eukaryota</taxon>
        <taxon>Viridiplantae</taxon>
        <taxon>Streptophyta</taxon>
        <taxon>Embryophyta</taxon>
        <taxon>Tracheophyta</taxon>
        <taxon>Spermatophyta</taxon>
        <taxon>Magnoliopsida</taxon>
        <taxon>eudicotyledons</taxon>
        <taxon>Gunneridae</taxon>
        <taxon>Pentapetalae</taxon>
        <taxon>asterids</taxon>
        <taxon>lamiids</taxon>
        <taxon>Solanales</taxon>
        <taxon>Solanaceae</taxon>
        <taxon>Solanoideae</taxon>
        <taxon>Solaneae</taxon>
        <taxon>Solanum</taxon>
    </lineage>
</organism>
<comment type="caution">
    <text evidence="1">The sequence shown here is derived from an EMBL/GenBank/DDBJ whole genome shotgun (WGS) entry which is preliminary data.</text>
</comment>
<accession>A0AAN8YKH1</accession>
<dbReference type="InterPro" id="IPR016167">
    <property type="entry name" value="FAD-bd_PCMH_sub1"/>
</dbReference>
<evidence type="ECO:0000313" key="1">
    <source>
        <dbReference type="EMBL" id="KAK6797169.1"/>
    </source>
</evidence>
<dbReference type="AlphaFoldDB" id="A0AAN8YKH1"/>
<dbReference type="Gene3D" id="3.30.43.10">
    <property type="entry name" value="Uridine Diphospho-n-acetylenolpyruvylglucosamine Reductase, domain 2"/>
    <property type="match status" value="1"/>
</dbReference>
<reference evidence="1 2" key="1">
    <citation type="submission" date="2024-02" db="EMBL/GenBank/DDBJ databases">
        <title>de novo genome assembly of Solanum bulbocastanum strain 11H21.</title>
        <authorList>
            <person name="Hosaka A.J."/>
        </authorList>
    </citation>
    <scope>NUCLEOTIDE SEQUENCE [LARGE SCALE GENOMIC DNA]</scope>
    <source>
        <tissue evidence="1">Young leaves</tissue>
    </source>
</reference>
<name>A0AAN8YKH1_SOLBU</name>
<sequence length="45" mass="5048">MNSTLISQVIHTPKDSSYSTILNSFTDNLRITSNFKPSIIFTPNC</sequence>
<dbReference type="Proteomes" id="UP001371456">
    <property type="component" value="Unassembled WGS sequence"/>
</dbReference>